<dbReference type="Pfam" id="PF13561">
    <property type="entry name" value="adh_short_C2"/>
    <property type="match status" value="1"/>
</dbReference>
<dbReference type="OrthoDB" id="9790785at2"/>
<organism evidence="3 4">
    <name type="scientific">Helicobacter marmotae</name>
    <dbReference type="NCBI Taxonomy" id="152490"/>
    <lineage>
        <taxon>Bacteria</taxon>
        <taxon>Pseudomonadati</taxon>
        <taxon>Campylobacterota</taxon>
        <taxon>Epsilonproteobacteria</taxon>
        <taxon>Campylobacterales</taxon>
        <taxon>Helicobacteraceae</taxon>
        <taxon>Helicobacter</taxon>
    </lineage>
</organism>
<dbReference type="InterPro" id="IPR036291">
    <property type="entry name" value="NAD(P)-bd_dom_sf"/>
</dbReference>
<dbReference type="CDD" id="cd05233">
    <property type="entry name" value="SDR_c"/>
    <property type="match status" value="1"/>
</dbReference>
<dbReference type="SUPFAM" id="SSF51735">
    <property type="entry name" value="NAD(P)-binding Rossmann-fold domains"/>
    <property type="match status" value="1"/>
</dbReference>
<gene>
    <name evidence="3" type="ORF">CQA63_01985</name>
</gene>
<dbReference type="EMBL" id="NXLR01000002">
    <property type="protein sequence ID" value="RDU60829.1"/>
    <property type="molecule type" value="Genomic_DNA"/>
</dbReference>
<dbReference type="PANTHER" id="PTHR43477">
    <property type="entry name" value="DIHYDROANTICAPSIN 7-DEHYDROGENASE"/>
    <property type="match status" value="1"/>
</dbReference>
<dbReference type="GO" id="GO:0016491">
    <property type="term" value="F:oxidoreductase activity"/>
    <property type="evidence" value="ECO:0007669"/>
    <property type="project" value="UniProtKB-KW"/>
</dbReference>
<evidence type="ECO:0000256" key="2">
    <source>
        <dbReference type="ARBA" id="ARBA00023002"/>
    </source>
</evidence>
<reference evidence="3 4" key="1">
    <citation type="submission" date="2018-04" db="EMBL/GenBank/DDBJ databases">
        <title>Novel Campyloabacter and Helicobacter Species and Strains.</title>
        <authorList>
            <person name="Mannion A.J."/>
            <person name="Shen Z."/>
            <person name="Fox J.G."/>
        </authorList>
    </citation>
    <scope>NUCLEOTIDE SEQUENCE [LARGE SCALE GENOMIC DNA]</scope>
    <source>
        <strain evidence="3 4">MIT 98-6070</strain>
    </source>
</reference>
<evidence type="ECO:0000256" key="1">
    <source>
        <dbReference type="ARBA" id="ARBA00006484"/>
    </source>
</evidence>
<name>A0A3D8I6P4_9HELI</name>
<keyword evidence="2" id="KW-0560">Oxidoreductase</keyword>
<keyword evidence="4" id="KW-1185">Reference proteome</keyword>
<evidence type="ECO:0000313" key="4">
    <source>
        <dbReference type="Proteomes" id="UP000256599"/>
    </source>
</evidence>
<proteinExistence type="inferred from homology"/>
<dbReference type="InterPro" id="IPR002347">
    <property type="entry name" value="SDR_fam"/>
</dbReference>
<evidence type="ECO:0000313" key="3">
    <source>
        <dbReference type="EMBL" id="RDU60829.1"/>
    </source>
</evidence>
<comment type="similarity">
    <text evidence="1">Belongs to the short-chain dehydrogenases/reductases (SDR) family.</text>
</comment>
<sequence length="253" mass="27301">MFKPQCFINKRFLVSGASSGMGADIALSLNYLGAEVIALGRNTQALEAKRALSCYKDKFHTLAKDISQIEALDKWALSLAREYGSFDGAVLSAGIQQIAPITSVLSVENAIALFYTNYFGNLQILKGLLDKRAKSKSGASFVWISSNASIKAQKGLSNYSASKASINAAVRSIALEIAPQYRINAISPGFVRTEMIESWSAVYDKAYIESMDKSYPLGIGEVGQITPLVCFLLSQDAQWISGQNFIIDGGGSL</sequence>
<dbReference type="InterPro" id="IPR051122">
    <property type="entry name" value="SDR_DHRS6-like"/>
</dbReference>
<dbReference type="PRINTS" id="PR00081">
    <property type="entry name" value="GDHRDH"/>
</dbReference>
<dbReference type="Proteomes" id="UP000256599">
    <property type="component" value="Unassembled WGS sequence"/>
</dbReference>
<comment type="caution">
    <text evidence="3">The sequence shown here is derived from an EMBL/GenBank/DDBJ whole genome shotgun (WGS) entry which is preliminary data.</text>
</comment>
<protein>
    <submittedName>
        <fullName evidence="3">SDR family NAD(P)-dependent oxidoreductase</fullName>
    </submittedName>
</protein>
<accession>A0A3D8I6P4</accession>
<dbReference type="PANTHER" id="PTHR43477:SF1">
    <property type="entry name" value="DIHYDROANTICAPSIN 7-DEHYDROGENASE"/>
    <property type="match status" value="1"/>
</dbReference>
<dbReference type="Gene3D" id="3.40.50.720">
    <property type="entry name" value="NAD(P)-binding Rossmann-like Domain"/>
    <property type="match status" value="1"/>
</dbReference>
<dbReference type="AlphaFoldDB" id="A0A3D8I6P4"/>